<dbReference type="PANTHER" id="PTHR36220:SF1">
    <property type="entry name" value="GAMMA TUBULIN COMPLEX COMPONENT C-TERMINAL DOMAIN-CONTAINING PROTEIN"/>
    <property type="match status" value="1"/>
</dbReference>
<evidence type="ECO:0000313" key="2">
    <source>
        <dbReference type="EMBL" id="VAX42299.1"/>
    </source>
</evidence>
<dbReference type="AlphaFoldDB" id="A0A3B1DIP6"/>
<gene>
    <name evidence="2" type="ORF">MNBD_PLANCTO03-96</name>
</gene>
<dbReference type="InterPro" id="IPR013517">
    <property type="entry name" value="FG-GAP"/>
</dbReference>
<protein>
    <recommendedName>
        <fullName evidence="3">PKD domain-containing protein</fullName>
    </recommendedName>
</protein>
<evidence type="ECO:0008006" key="3">
    <source>
        <dbReference type="Google" id="ProtNLM"/>
    </source>
</evidence>
<dbReference type="EMBL" id="UOGK01000674">
    <property type="protein sequence ID" value="VAX42299.1"/>
    <property type="molecule type" value="Genomic_DNA"/>
</dbReference>
<evidence type="ECO:0000256" key="1">
    <source>
        <dbReference type="ARBA" id="ARBA00022729"/>
    </source>
</evidence>
<dbReference type="SUPFAM" id="SSF69318">
    <property type="entry name" value="Integrin alpha N-terminal domain"/>
    <property type="match status" value="1"/>
</dbReference>
<dbReference type="Gene3D" id="2.130.10.130">
    <property type="entry name" value="Integrin alpha, N-terminal"/>
    <property type="match status" value="1"/>
</dbReference>
<accession>A0A3B1DIP6</accession>
<dbReference type="Pfam" id="PF14312">
    <property type="entry name" value="FG-GAP_2"/>
    <property type="match status" value="2"/>
</dbReference>
<dbReference type="PANTHER" id="PTHR36220">
    <property type="entry name" value="UNNAMED PRODUCT"/>
    <property type="match status" value="1"/>
</dbReference>
<feature type="non-terminal residue" evidence="2">
    <location>
        <position position="146"/>
    </location>
</feature>
<dbReference type="InterPro" id="IPR028994">
    <property type="entry name" value="Integrin_alpha_N"/>
</dbReference>
<name>A0A3B1DIP6_9ZZZZ</name>
<reference evidence="2" key="1">
    <citation type="submission" date="2018-06" db="EMBL/GenBank/DDBJ databases">
        <authorList>
            <person name="Zhirakovskaya E."/>
        </authorList>
    </citation>
    <scope>NUCLEOTIDE SEQUENCE</scope>
</reference>
<sequence length="146" mass="14812">MSAGWVAAAIMVSPGVGTGVAHAQECDPVETAKLLADDGAVSDLFGYSVAMSSDTAIIGASADDDNGSASGSAYVFTQIGGVWSQQTKLLPDDGAEDDLFGHSVSISGDAVVIGARFDDDNGTDSGSAYVFIRSGGMWIQQAKLLS</sequence>
<organism evidence="2">
    <name type="scientific">hydrothermal vent metagenome</name>
    <dbReference type="NCBI Taxonomy" id="652676"/>
    <lineage>
        <taxon>unclassified sequences</taxon>
        <taxon>metagenomes</taxon>
        <taxon>ecological metagenomes</taxon>
    </lineage>
</organism>
<proteinExistence type="predicted"/>
<keyword evidence="1" id="KW-0732">Signal</keyword>